<accession>A0ABS1BLE6</accession>
<dbReference type="EMBL" id="JAEHFY010000016">
    <property type="protein sequence ID" value="MBK0383707.1"/>
    <property type="molecule type" value="Genomic_DNA"/>
</dbReference>
<gene>
    <name evidence="1" type="ORF">I5M32_12130</name>
</gene>
<name>A0ABS1BLE6_9SPHI</name>
<dbReference type="RefSeq" id="WP_200586717.1">
    <property type="nucleotide sequence ID" value="NZ_JAEHFY010000016.1"/>
</dbReference>
<comment type="caution">
    <text evidence="1">The sequence shown here is derived from an EMBL/GenBank/DDBJ whole genome shotgun (WGS) entry which is preliminary data.</text>
</comment>
<reference evidence="1 2" key="1">
    <citation type="submission" date="2020-12" db="EMBL/GenBank/DDBJ databases">
        <title>Bacterial novel species Pedobacter sp. SD-b isolated from soil.</title>
        <authorList>
            <person name="Jung H.-Y."/>
        </authorList>
    </citation>
    <scope>NUCLEOTIDE SEQUENCE [LARGE SCALE GENOMIC DNA]</scope>
    <source>
        <strain evidence="1 2">SD-b</strain>
    </source>
</reference>
<evidence type="ECO:0000313" key="2">
    <source>
        <dbReference type="Proteomes" id="UP000660024"/>
    </source>
</evidence>
<sequence>MKIKYKYLPILVLIATLVWSCKKDELASVDSMLSGLNAQTLKAAEKLNASNWSTALVGLREERIKVFTRKKLIADGKYTGDRYTVKDPASAIKNADETIATVDFKIDSLWKANIKNDFDALDPKSAGIANFGLKAYETASEKFTAIYAWLKEETDNPAATVYTANDLDNFKLEIAVLTDLNNLKQDDVIKFVNDLKAQFNLMKQQYADLASPIASSPYFSKAQKGIYSDLNQRLNDLETIINTKLELSTKAQVDSVDRDLSALVYFVANNYVSPAQKPIIFGQIASITELRWLSEVATDDEKKNNWRLMVDIDAAETKRWNATTTHPGFQQIDNFNGTFDGQNHIINGLFMKNSQAGPNHRIGFFDNITGNIKNLGLVNAYVEGVSGASGQGGVLFGRMTDGSVSNCFTTGVMERNSQSGGFFGRTAGTVNVENCFSSVDTSKPNDDKVTNTASFIGLPTGAMTLKNCYTTGANPDRVVFGFGAGLRLVEASGFFYDPSTVGNTNLDNNGYAKGSPVRMKDAGVTTALPTNKWDDLSNFPGFSPSMWEIKTVTEIDANPRPYLKGFNYGALKDFIKP</sequence>
<evidence type="ECO:0008006" key="3">
    <source>
        <dbReference type="Google" id="ProtNLM"/>
    </source>
</evidence>
<proteinExistence type="predicted"/>
<protein>
    <recommendedName>
        <fullName evidence="3">GLUG domain-containing protein</fullName>
    </recommendedName>
</protein>
<organism evidence="1 2">
    <name type="scientific">Pedobacter segetis</name>
    <dbReference type="NCBI Taxonomy" id="2793069"/>
    <lineage>
        <taxon>Bacteria</taxon>
        <taxon>Pseudomonadati</taxon>
        <taxon>Bacteroidota</taxon>
        <taxon>Sphingobacteriia</taxon>
        <taxon>Sphingobacteriales</taxon>
        <taxon>Sphingobacteriaceae</taxon>
        <taxon>Pedobacter</taxon>
    </lineage>
</organism>
<evidence type="ECO:0000313" key="1">
    <source>
        <dbReference type="EMBL" id="MBK0383707.1"/>
    </source>
</evidence>
<dbReference type="Proteomes" id="UP000660024">
    <property type="component" value="Unassembled WGS sequence"/>
</dbReference>
<keyword evidence="2" id="KW-1185">Reference proteome</keyword>
<dbReference type="Gene3D" id="2.160.20.110">
    <property type="match status" value="1"/>
</dbReference>